<name>A0ABX5IH31_9STAP</name>
<sequence>MVLYSFLTFTPLFPIYLQYDKNESITQLLSLNILNFCLNRISMRILRDENHKDNTVSYYNCITNHRTCNFIK</sequence>
<dbReference type="EMBL" id="PZDI01000002">
    <property type="protein sequence ID" value="PTH19714.1"/>
    <property type="molecule type" value="Genomic_DNA"/>
</dbReference>
<evidence type="ECO:0000313" key="2">
    <source>
        <dbReference type="Proteomes" id="UP000242694"/>
    </source>
</evidence>
<proteinExistence type="predicted"/>
<protein>
    <submittedName>
        <fullName evidence="1">Uncharacterized protein</fullName>
    </submittedName>
</protein>
<keyword evidence="2" id="KW-1185">Reference proteome</keyword>
<comment type="caution">
    <text evidence="1">The sequence shown here is derived from an EMBL/GenBank/DDBJ whole genome shotgun (WGS) entry which is preliminary data.</text>
</comment>
<evidence type="ECO:0000313" key="1">
    <source>
        <dbReference type="EMBL" id="PTH19714.1"/>
    </source>
</evidence>
<accession>A0ABX5IH31</accession>
<reference evidence="1 2" key="1">
    <citation type="journal article" date="2016" name="Front. Microbiol.">
        <title>Comprehensive Phylogenetic Analysis of Bovine Non-aureus Staphylococci Species Based on Whole-Genome Sequencing.</title>
        <authorList>
            <person name="Naushad S."/>
            <person name="Barkema H.W."/>
            <person name="Luby C."/>
            <person name="Condas L.A."/>
            <person name="Nobrega D.B."/>
            <person name="Carson D.A."/>
            <person name="De Buck J."/>
        </authorList>
    </citation>
    <scope>NUCLEOTIDE SEQUENCE [LARGE SCALE GENOMIC DNA]</scope>
    <source>
        <strain evidence="1 2">SNUC 993</strain>
    </source>
</reference>
<gene>
    <name evidence="1" type="ORF">BU607_00670</name>
</gene>
<dbReference type="Proteomes" id="UP000242694">
    <property type="component" value="Unassembled WGS sequence"/>
</dbReference>
<organism evidence="1 2">
    <name type="scientific">Staphylococcus auricularis</name>
    <dbReference type="NCBI Taxonomy" id="29379"/>
    <lineage>
        <taxon>Bacteria</taxon>
        <taxon>Bacillati</taxon>
        <taxon>Bacillota</taxon>
        <taxon>Bacilli</taxon>
        <taxon>Bacillales</taxon>
        <taxon>Staphylococcaceae</taxon>
        <taxon>Staphylococcus</taxon>
    </lineage>
</organism>